<keyword evidence="3 7" id="KW-0378">Hydrolase</keyword>
<comment type="similarity">
    <text evidence="1 6">Belongs to the glycosyl hydrolase 1 family.</text>
</comment>
<dbReference type="GO" id="GO:0008422">
    <property type="term" value="F:beta-glucosidase activity"/>
    <property type="evidence" value="ECO:0007669"/>
    <property type="project" value="UniProtKB-EC"/>
</dbReference>
<keyword evidence="4 7" id="KW-0326">Glycosidase</keyword>
<dbReference type="PROSITE" id="PS00572">
    <property type="entry name" value="GLYCOSYL_HYDROL_F1_1"/>
    <property type="match status" value="1"/>
</dbReference>
<dbReference type="PRINTS" id="PR00131">
    <property type="entry name" value="GLHYDRLASE1"/>
</dbReference>
<name>A0AAW6FQY8_9FIRM</name>
<gene>
    <name evidence="8" type="ORF">POG00_01255</name>
</gene>
<dbReference type="FunFam" id="3.20.20.80:FF:000004">
    <property type="entry name" value="Beta-glucosidase 6-phospho-beta-glucosidase"/>
    <property type="match status" value="1"/>
</dbReference>
<organism evidence="8 9">
    <name type="scientific">Faecalitalea cylindroides</name>
    <dbReference type="NCBI Taxonomy" id="39483"/>
    <lineage>
        <taxon>Bacteria</taxon>
        <taxon>Bacillati</taxon>
        <taxon>Bacillota</taxon>
        <taxon>Erysipelotrichia</taxon>
        <taxon>Erysipelotrichales</taxon>
        <taxon>Erysipelotrichaceae</taxon>
        <taxon>Faecalitalea</taxon>
    </lineage>
</organism>
<dbReference type="PANTHER" id="PTHR10353">
    <property type="entry name" value="GLYCOSYL HYDROLASE"/>
    <property type="match status" value="1"/>
</dbReference>
<dbReference type="InterPro" id="IPR033132">
    <property type="entry name" value="GH_1_N_CS"/>
</dbReference>
<dbReference type="EC" id="3.2.1.21" evidence="2"/>
<dbReference type="AlphaFoldDB" id="A0AAW6FQY8"/>
<evidence type="ECO:0000256" key="4">
    <source>
        <dbReference type="ARBA" id="ARBA00023295"/>
    </source>
</evidence>
<dbReference type="PROSITE" id="PS00653">
    <property type="entry name" value="GLYCOSYL_HYDROL_F1_2"/>
    <property type="match status" value="1"/>
</dbReference>
<dbReference type="InterPro" id="IPR001360">
    <property type="entry name" value="Glyco_hydro_1"/>
</dbReference>
<dbReference type="GO" id="GO:0005829">
    <property type="term" value="C:cytosol"/>
    <property type="evidence" value="ECO:0007669"/>
    <property type="project" value="TreeGrafter"/>
</dbReference>
<dbReference type="EMBL" id="JAQNCK010000002">
    <property type="protein sequence ID" value="MDC0827332.1"/>
    <property type="molecule type" value="Genomic_DNA"/>
</dbReference>
<evidence type="ECO:0000313" key="9">
    <source>
        <dbReference type="Proteomes" id="UP001220658"/>
    </source>
</evidence>
<dbReference type="Pfam" id="PF00232">
    <property type="entry name" value="Glyco_hydro_1"/>
    <property type="match status" value="1"/>
</dbReference>
<dbReference type="InterPro" id="IPR018120">
    <property type="entry name" value="Glyco_hydro_1_AS"/>
</dbReference>
<evidence type="ECO:0000256" key="6">
    <source>
        <dbReference type="RuleBase" id="RU003690"/>
    </source>
</evidence>
<dbReference type="InterPro" id="IPR017853">
    <property type="entry name" value="GH"/>
</dbReference>
<feature type="active site" description="Nucleophile" evidence="5">
    <location>
        <position position="370"/>
    </location>
</feature>
<dbReference type="Proteomes" id="UP001220658">
    <property type="component" value="Unassembled WGS sequence"/>
</dbReference>
<proteinExistence type="inferred from homology"/>
<evidence type="ECO:0000256" key="2">
    <source>
        <dbReference type="ARBA" id="ARBA00012744"/>
    </source>
</evidence>
<dbReference type="RefSeq" id="WP_195190707.1">
    <property type="nucleotide sequence ID" value="NZ_JADMUL010000002.1"/>
</dbReference>
<comment type="caution">
    <text evidence="8">The sequence shown here is derived from an EMBL/GenBank/DDBJ whole genome shotgun (WGS) entry which is preliminary data.</text>
</comment>
<dbReference type="Gene3D" id="3.20.20.80">
    <property type="entry name" value="Glycosidases"/>
    <property type="match status" value="1"/>
</dbReference>
<evidence type="ECO:0000256" key="1">
    <source>
        <dbReference type="ARBA" id="ARBA00010838"/>
    </source>
</evidence>
<dbReference type="SUPFAM" id="SSF51445">
    <property type="entry name" value="(Trans)glycosidases"/>
    <property type="match status" value="1"/>
</dbReference>
<evidence type="ECO:0000256" key="3">
    <source>
        <dbReference type="ARBA" id="ARBA00022801"/>
    </source>
</evidence>
<sequence>MTKDKFLWGSATSAYQCEGGWNADDKGISNWDDFCHSEKNNINCVTGDVASDFYHRYEEDIKLLSQGGQNAYRFSLAWTRIIPGGKTIVSQAGIDFYNRVIDTCEKYNVEPFVTLYHYDMPIEYFKNGGWENRETVEAFIEYAKVCFKYFGHRVKYWATINEPNYETYCCYGRGNYPPNVKDLSRRWKAMYHLLLASAGAVIEYRKLNLSGMIGIVSDSYSIEALVDNEAYQEAIKNADLFYNKCVNDVSVTGKYSDAFITKLKSEYDLSYMKEEDKEIFEKGIVDYLGINAYDRTLVKPYTTGETGMVANNTGDGFTKNATIIKNWFELDEDPNTKKNAWGCEIYPKSIYNLLLALNAEYPKTPIIITENGLGYYDDLVDGKVHDGYRIEFLNGFIDWMKKAMEEGCDVRGYFVWSTMDLYSWINGYKKRYGLVYIDYDHDNKRILKDSYYWYKTKIQESIRDE</sequence>
<reference evidence="8" key="1">
    <citation type="submission" date="2023-01" db="EMBL/GenBank/DDBJ databases">
        <title>Human gut microbiome strain richness.</title>
        <authorList>
            <person name="Chen-Liaw A."/>
        </authorList>
    </citation>
    <scope>NUCLEOTIDE SEQUENCE</scope>
    <source>
        <strain evidence="8">D55st1_G4_D55t1_190419</strain>
    </source>
</reference>
<dbReference type="PANTHER" id="PTHR10353:SF36">
    <property type="entry name" value="LP05116P"/>
    <property type="match status" value="1"/>
</dbReference>
<accession>A0AAW6FQY8</accession>
<evidence type="ECO:0000256" key="7">
    <source>
        <dbReference type="RuleBase" id="RU004468"/>
    </source>
</evidence>
<dbReference type="GO" id="GO:0016052">
    <property type="term" value="P:carbohydrate catabolic process"/>
    <property type="evidence" value="ECO:0007669"/>
    <property type="project" value="TreeGrafter"/>
</dbReference>
<evidence type="ECO:0000256" key="5">
    <source>
        <dbReference type="PROSITE-ProRule" id="PRU10055"/>
    </source>
</evidence>
<evidence type="ECO:0000313" key="8">
    <source>
        <dbReference type="EMBL" id="MDC0827332.1"/>
    </source>
</evidence>
<protein>
    <recommendedName>
        <fullName evidence="2">beta-glucosidase</fullName>
        <ecNumber evidence="2">3.2.1.21</ecNumber>
    </recommendedName>
</protein>